<proteinExistence type="predicted"/>
<sequence>MSFFESFEHFWHSEDFEKSLKHTTPPQKVFEVQKKRVRNSNMVFTGKPLGVYR</sequence>
<name>X0WQC8_9ZZZZ</name>
<comment type="caution">
    <text evidence="1">The sequence shown here is derived from an EMBL/GenBank/DDBJ whole genome shotgun (WGS) entry which is preliminary data.</text>
</comment>
<accession>X0WQC8</accession>
<dbReference type="AlphaFoldDB" id="X0WQC8"/>
<organism evidence="1">
    <name type="scientific">marine sediment metagenome</name>
    <dbReference type="NCBI Taxonomy" id="412755"/>
    <lineage>
        <taxon>unclassified sequences</taxon>
        <taxon>metagenomes</taxon>
        <taxon>ecological metagenomes</taxon>
    </lineage>
</organism>
<dbReference type="EMBL" id="BARS01040173">
    <property type="protein sequence ID" value="GAG32860.1"/>
    <property type="molecule type" value="Genomic_DNA"/>
</dbReference>
<gene>
    <name evidence="1" type="ORF">S01H1_61286</name>
</gene>
<reference evidence="1" key="1">
    <citation type="journal article" date="2014" name="Front. Microbiol.">
        <title>High frequency of phylogenetically diverse reductive dehalogenase-homologous genes in deep subseafloor sedimentary metagenomes.</title>
        <authorList>
            <person name="Kawai M."/>
            <person name="Futagami T."/>
            <person name="Toyoda A."/>
            <person name="Takaki Y."/>
            <person name="Nishi S."/>
            <person name="Hori S."/>
            <person name="Arai W."/>
            <person name="Tsubouchi T."/>
            <person name="Morono Y."/>
            <person name="Uchiyama I."/>
            <person name="Ito T."/>
            <person name="Fujiyama A."/>
            <person name="Inagaki F."/>
            <person name="Takami H."/>
        </authorList>
    </citation>
    <scope>NUCLEOTIDE SEQUENCE</scope>
    <source>
        <strain evidence="1">Expedition CK06-06</strain>
    </source>
</reference>
<protein>
    <submittedName>
        <fullName evidence="1">Uncharacterized protein</fullName>
    </submittedName>
</protein>
<evidence type="ECO:0000313" key="1">
    <source>
        <dbReference type="EMBL" id="GAG32860.1"/>
    </source>
</evidence>